<name>A0ABS6V711_9SPHN</name>
<dbReference type="Pfam" id="PF13545">
    <property type="entry name" value="HTH_Crp_2"/>
    <property type="match status" value="1"/>
</dbReference>
<gene>
    <name evidence="2" type="ORF">KTQ36_08620</name>
</gene>
<dbReference type="InterPro" id="IPR012318">
    <property type="entry name" value="HTH_CRP"/>
</dbReference>
<evidence type="ECO:0000313" key="3">
    <source>
        <dbReference type="Proteomes" id="UP000698028"/>
    </source>
</evidence>
<dbReference type="InterPro" id="IPR000595">
    <property type="entry name" value="cNMP-bd_dom"/>
</dbReference>
<proteinExistence type="predicted"/>
<comment type="caution">
    <text evidence="2">The sequence shown here is derived from an EMBL/GenBank/DDBJ whole genome shotgun (WGS) entry which is preliminary data.</text>
</comment>
<organism evidence="2 3">
    <name type="scientific">Sphingomicrobium clamense</name>
    <dbReference type="NCBI Taxonomy" id="2851013"/>
    <lineage>
        <taxon>Bacteria</taxon>
        <taxon>Pseudomonadati</taxon>
        <taxon>Pseudomonadota</taxon>
        <taxon>Alphaproteobacteria</taxon>
        <taxon>Sphingomonadales</taxon>
        <taxon>Sphingomonadaceae</taxon>
        <taxon>Sphingomicrobium</taxon>
    </lineage>
</organism>
<dbReference type="RefSeq" id="WP_218633269.1">
    <property type="nucleotide sequence ID" value="NZ_JAHVAH010000001.1"/>
</dbReference>
<dbReference type="Proteomes" id="UP000698028">
    <property type="component" value="Unassembled WGS sequence"/>
</dbReference>
<dbReference type="CDD" id="cd00038">
    <property type="entry name" value="CAP_ED"/>
    <property type="match status" value="1"/>
</dbReference>
<dbReference type="EMBL" id="JAHVAH010000001">
    <property type="protein sequence ID" value="MBW0145356.1"/>
    <property type="molecule type" value="Genomic_DNA"/>
</dbReference>
<evidence type="ECO:0000313" key="2">
    <source>
        <dbReference type="EMBL" id="MBW0145356.1"/>
    </source>
</evidence>
<dbReference type="PROSITE" id="PS51063">
    <property type="entry name" value="HTH_CRP_2"/>
    <property type="match status" value="1"/>
</dbReference>
<evidence type="ECO:0000259" key="1">
    <source>
        <dbReference type="PROSITE" id="PS51063"/>
    </source>
</evidence>
<reference evidence="2 3" key="1">
    <citation type="submission" date="2021-07" db="EMBL/GenBank/DDBJ databases">
        <title>The draft genome sequence of Sphingomicrobium sp. B8.</title>
        <authorList>
            <person name="Mu L."/>
        </authorList>
    </citation>
    <scope>NUCLEOTIDE SEQUENCE [LARGE SCALE GENOMIC DNA]</scope>
    <source>
        <strain evidence="2 3">B8</strain>
    </source>
</reference>
<keyword evidence="3" id="KW-1185">Reference proteome</keyword>
<protein>
    <submittedName>
        <fullName evidence="2">Crp/Fnr family transcriptional regulator</fullName>
    </submittedName>
</protein>
<accession>A0ABS6V711</accession>
<feature type="domain" description="HTH crp-type" evidence="1">
    <location>
        <begin position="145"/>
        <end position="221"/>
    </location>
</feature>
<sequence>MITELFLKGRLAQAIGNEERAAMEDSVDDVIELGPRTRLVKRGELVEHSYYLMDGFMIRYLDDRRGMRQSVGIQVPGDWVDLHSFPMKRLDHDVCSLGPTKLAVFKHERLAELVRAFPRFTRIMWFSTLLDAAMHREWVFRLGRLNAEGRFAHLICEVAERLSFVGQFDGQHLDVPLTQTDFAEACGISAIHANRTFRIMREGGLIRNEEGKSGLTILDHDALKKIGEYDGDYLYGDGELALDPPYLPDGH</sequence>